<evidence type="ECO:0000313" key="3">
    <source>
        <dbReference type="Proteomes" id="UP000448575"/>
    </source>
</evidence>
<protein>
    <submittedName>
        <fullName evidence="2">N-acetyltransferase</fullName>
    </submittedName>
</protein>
<dbReference type="InterPro" id="IPR054597">
    <property type="entry name" value="FeeM_cat"/>
</dbReference>
<dbReference type="InterPro" id="IPR016181">
    <property type="entry name" value="Acyl_CoA_acyltransferase"/>
</dbReference>
<organism evidence="2 3">
    <name type="scientific">Pseudoduganella guangdongensis</name>
    <dbReference type="NCBI Taxonomy" id="2692179"/>
    <lineage>
        <taxon>Bacteria</taxon>
        <taxon>Pseudomonadati</taxon>
        <taxon>Pseudomonadota</taxon>
        <taxon>Betaproteobacteria</taxon>
        <taxon>Burkholderiales</taxon>
        <taxon>Oxalobacteraceae</taxon>
        <taxon>Telluria group</taxon>
        <taxon>Pseudoduganella</taxon>
    </lineage>
</organism>
<feature type="domain" description="N-acyl amino acid synthase FeeM catalytic core" evidence="1">
    <location>
        <begin position="10"/>
        <end position="158"/>
    </location>
</feature>
<comment type="caution">
    <text evidence="2">The sequence shown here is derived from an EMBL/GenBank/DDBJ whole genome shotgun (WGS) entry which is preliminary data.</text>
</comment>
<dbReference type="Gene3D" id="3.40.630.30">
    <property type="match status" value="1"/>
</dbReference>
<proteinExistence type="predicted"/>
<evidence type="ECO:0000313" key="2">
    <source>
        <dbReference type="EMBL" id="MYN01701.1"/>
    </source>
</evidence>
<reference evidence="2 3" key="1">
    <citation type="submission" date="2019-12" db="EMBL/GenBank/DDBJ databases">
        <title>Novel species isolated from a subtropical stream in China.</title>
        <authorList>
            <person name="Lu H."/>
        </authorList>
    </citation>
    <scope>NUCLEOTIDE SEQUENCE [LARGE SCALE GENOMIC DNA]</scope>
    <source>
        <strain evidence="2 3">DS3</strain>
    </source>
</reference>
<sequence>MVDTPAGRNQASMLIHRMYSWRGFSGNHALKPVANRVTLMASQKGEAVGTLSVGLDCPEGLLADELFKPELDAVRAAGGRICEIIKFAFDMAGTSKQYQAAMFHLAVITARDLHQCTHMFIEVQPRHRAFFDNALGFKQLGEAKMNPRVSVQGILMCVELAYMTEQIQRYGGQGHVPGVRSFYPHFFSPREEIGIVNRMLELPNGKS</sequence>
<name>A0A6N9HDS2_9BURK</name>
<gene>
    <name evidence="2" type="ORF">GTP41_06265</name>
</gene>
<dbReference type="Proteomes" id="UP000448575">
    <property type="component" value="Unassembled WGS sequence"/>
</dbReference>
<accession>A0A6N9HDS2</accession>
<dbReference type="Pfam" id="PF21926">
    <property type="entry name" value="FeeM"/>
    <property type="match status" value="1"/>
</dbReference>
<dbReference type="SUPFAM" id="SSF55729">
    <property type="entry name" value="Acyl-CoA N-acyltransferases (Nat)"/>
    <property type="match status" value="1"/>
</dbReference>
<dbReference type="AlphaFoldDB" id="A0A6N9HDS2"/>
<dbReference type="EMBL" id="WWCJ01000004">
    <property type="protein sequence ID" value="MYN01701.1"/>
    <property type="molecule type" value="Genomic_DNA"/>
</dbReference>
<keyword evidence="3" id="KW-1185">Reference proteome</keyword>
<dbReference type="GO" id="GO:0016740">
    <property type="term" value="F:transferase activity"/>
    <property type="evidence" value="ECO:0007669"/>
    <property type="project" value="UniProtKB-KW"/>
</dbReference>
<keyword evidence="2" id="KW-0808">Transferase</keyword>
<evidence type="ECO:0000259" key="1">
    <source>
        <dbReference type="Pfam" id="PF21926"/>
    </source>
</evidence>